<gene>
    <name evidence="2" type="ORF">B5V02_05930</name>
</gene>
<reference evidence="3" key="1">
    <citation type="submission" date="2017-03" db="EMBL/GenBank/DDBJ databases">
        <authorList>
            <person name="Safronova V.I."/>
            <person name="Sazanova A.L."/>
            <person name="Chirak E.R."/>
        </authorList>
    </citation>
    <scope>NUCLEOTIDE SEQUENCE [LARGE SCALE GENOMIC DNA]</scope>
    <source>
        <strain evidence="3">Ach-343</strain>
    </source>
</reference>
<dbReference type="EMBL" id="MZXV01000013">
    <property type="protein sequence ID" value="PZV39502.1"/>
    <property type="molecule type" value="Genomic_DNA"/>
</dbReference>
<evidence type="ECO:0000313" key="2">
    <source>
        <dbReference type="EMBL" id="PZV39502.1"/>
    </source>
</evidence>
<keyword evidence="3" id="KW-1185">Reference proteome</keyword>
<accession>A0A2W7C8K1</accession>
<name>A0A2W7C8K1_9HYPH</name>
<organism evidence="2 3">
    <name type="scientific">Mesorhizobium kowhaii</name>
    <dbReference type="NCBI Taxonomy" id="1300272"/>
    <lineage>
        <taxon>Bacteria</taxon>
        <taxon>Pseudomonadati</taxon>
        <taxon>Pseudomonadota</taxon>
        <taxon>Alphaproteobacteria</taxon>
        <taxon>Hyphomicrobiales</taxon>
        <taxon>Phyllobacteriaceae</taxon>
        <taxon>Mesorhizobium</taxon>
    </lineage>
</organism>
<feature type="region of interest" description="Disordered" evidence="1">
    <location>
        <begin position="44"/>
        <end position="73"/>
    </location>
</feature>
<protein>
    <submittedName>
        <fullName evidence="2">Uncharacterized protein</fullName>
    </submittedName>
</protein>
<dbReference type="AlphaFoldDB" id="A0A2W7C8K1"/>
<evidence type="ECO:0000256" key="1">
    <source>
        <dbReference type="SAM" id="MobiDB-lite"/>
    </source>
</evidence>
<dbReference type="RefSeq" id="WP_111543251.1">
    <property type="nucleotide sequence ID" value="NZ_MZXV01000013.1"/>
</dbReference>
<dbReference type="Proteomes" id="UP000248616">
    <property type="component" value="Unassembled WGS sequence"/>
</dbReference>
<evidence type="ECO:0000313" key="3">
    <source>
        <dbReference type="Proteomes" id="UP000248616"/>
    </source>
</evidence>
<feature type="compositionally biased region" description="Basic and acidic residues" evidence="1">
    <location>
        <begin position="47"/>
        <end position="56"/>
    </location>
</feature>
<sequence>MDIDFTAICKAILSSALQLDPSGRQRWVLLASILSDGRLTVTGFRPLKHDPEKGNRLSEGSGLGERAPRPAIM</sequence>
<comment type="caution">
    <text evidence="2">The sequence shown here is derived from an EMBL/GenBank/DDBJ whole genome shotgun (WGS) entry which is preliminary data.</text>
</comment>
<proteinExistence type="predicted"/>